<dbReference type="RefSeq" id="WP_206353747.1">
    <property type="nucleotide sequence ID" value="NZ_CP076114.1"/>
</dbReference>
<gene>
    <name evidence="1" type="ORF">D16iCDA_10075</name>
</gene>
<evidence type="ECO:0000313" key="1">
    <source>
        <dbReference type="EMBL" id="UUD65964.1"/>
    </source>
</evidence>
<name>A0ABY5JG86_9GAMM</name>
<accession>A0ABY5JG86</accession>
<sequence length="162" mass="17637">MTQGEKREKGTTEKGTDLFIRSVLRAKNKSVPFSALFRSSFPEGMSFNPSIKNHLSGFDGLTQKSGVSGTHNLDAFSQAASSNGIKILGETPTSVKGITNIEYQIPAYDRAGNVIGYKAKEFTKTVYDPKVFSDQGKGDGFILLLMQQKAAKRGADLFMSRS</sequence>
<evidence type="ECO:0000313" key="2">
    <source>
        <dbReference type="Proteomes" id="UP000887421"/>
    </source>
</evidence>
<organism evidence="1 2">
    <name type="scientific">Phytopseudomonas seleniipraecipitans</name>
    <dbReference type="NCBI Taxonomy" id="640205"/>
    <lineage>
        <taxon>Bacteria</taxon>
        <taxon>Pseudomonadati</taxon>
        <taxon>Pseudomonadota</taxon>
        <taxon>Gammaproteobacteria</taxon>
        <taxon>Pseudomonadales</taxon>
        <taxon>Pseudomonadaceae</taxon>
        <taxon>Phytopseudomonas</taxon>
    </lineage>
</organism>
<dbReference type="CDD" id="cd20686">
    <property type="entry name" value="CdiA-CT_Ec-like"/>
    <property type="match status" value="1"/>
</dbReference>
<protein>
    <submittedName>
        <fullName evidence="1">CdiA family toxin C-terminal domain-containing protein</fullName>
    </submittedName>
</protein>
<proteinExistence type="predicted"/>
<reference evidence="1" key="1">
    <citation type="submission" date="2021-05" db="EMBL/GenBank/DDBJ databases">
        <title>Complete genome sequence of Pseudomonas seleniipraecipitans strain D1-6.</title>
        <authorList>
            <person name="Lafi F."/>
            <person name="Eida A."/>
            <person name="Alam I."/>
            <person name="Hert H."/>
            <person name="Saad M."/>
        </authorList>
    </citation>
    <scope>NUCLEOTIDE SEQUENCE</scope>
    <source>
        <strain evidence="1">D1-6</strain>
    </source>
</reference>
<dbReference type="Proteomes" id="UP000887421">
    <property type="component" value="Chromosome"/>
</dbReference>
<dbReference type="EMBL" id="CP076114">
    <property type="protein sequence ID" value="UUD65964.1"/>
    <property type="molecule type" value="Genomic_DNA"/>
</dbReference>
<keyword evidence="2" id="KW-1185">Reference proteome</keyword>